<dbReference type="InterPro" id="IPR050300">
    <property type="entry name" value="GDXG_lipolytic_enzyme"/>
</dbReference>
<dbReference type="InterPro" id="IPR029058">
    <property type="entry name" value="AB_hydrolase_fold"/>
</dbReference>
<evidence type="ECO:0000313" key="3">
    <source>
        <dbReference type="Proteomes" id="UP001187531"/>
    </source>
</evidence>
<dbReference type="PANTHER" id="PTHR48081:SF33">
    <property type="entry name" value="KYNURENINE FORMAMIDASE"/>
    <property type="match status" value="1"/>
</dbReference>
<reference evidence="2" key="1">
    <citation type="submission" date="2023-07" db="EMBL/GenBank/DDBJ databases">
        <title>Chromosome-level genome assembly of Artemia franciscana.</title>
        <authorList>
            <person name="Jo E."/>
        </authorList>
    </citation>
    <scope>NUCLEOTIDE SEQUENCE</scope>
    <source>
        <tissue evidence="2">Whole body</tissue>
    </source>
</reference>
<keyword evidence="1" id="KW-0378">Hydrolase</keyword>
<organism evidence="2 3">
    <name type="scientific">Artemia franciscana</name>
    <name type="common">Brine shrimp</name>
    <name type="synonym">Artemia sanfranciscana</name>
    <dbReference type="NCBI Taxonomy" id="6661"/>
    <lineage>
        <taxon>Eukaryota</taxon>
        <taxon>Metazoa</taxon>
        <taxon>Ecdysozoa</taxon>
        <taxon>Arthropoda</taxon>
        <taxon>Crustacea</taxon>
        <taxon>Branchiopoda</taxon>
        <taxon>Anostraca</taxon>
        <taxon>Artemiidae</taxon>
        <taxon>Artemia</taxon>
    </lineage>
</organism>
<proteinExistence type="predicted"/>
<dbReference type="Proteomes" id="UP001187531">
    <property type="component" value="Unassembled WGS sequence"/>
</dbReference>
<gene>
    <name evidence="2" type="ORF">QYM36_017444</name>
</gene>
<evidence type="ECO:0008006" key="4">
    <source>
        <dbReference type="Google" id="ProtNLM"/>
    </source>
</evidence>
<dbReference type="AlphaFoldDB" id="A0AA88H5N6"/>
<comment type="caution">
    <text evidence="2">The sequence shown here is derived from an EMBL/GenBank/DDBJ whole genome shotgun (WGS) entry which is preliminary data.</text>
</comment>
<evidence type="ECO:0000313" key="2">
    <source>
        <dbReference type="EMBL" id="KAK2705400.1"/>
    </source>
</evidence>
<dbReference type="GO" id="GO:0004061">
    <property type="term" value="F:arylformamidase activity"/>
    <property type="evidence" value="ECO:0007669"/>
    <property type="project" value="TreeGrafter"/>
</dbReference>
<name>A0AA88H5N6_ARTSF</name>
<sequence>MVKVIEFATERGSRSVVVAGHSAGAHLASTLLSTEWISSIKESAKLLKALFLISGVFDLQPLIGTYVNAALSLDKIEAASVSPMLNLAENKGKIEVACQVVVGEYDPPSFKDQSEKFYKLLLEKGYAAELKIFNGYDHFNIVEDLRNFGYLLSQEIVKLAFS</sequence>
<protein>
    <recommendedName>
        <fullName evidence="4">Kynurenine formamidase</fullName>
    </recommendedName>
</protein>
<evidence type="ECO:0000256" key="1">
    <source>
        <dbReference type="ARBA" id="ARBA00022801"/>
    </source>
</evidence>
<dbReference type="Gene3D" id="3.40.50.1820">
    <property type="entry name" value="alpha/beta hydrolase"/>
    <property type="match status" value="1"/>
</dbReference>
<keyword evidence="3" id="KW-1185">Reference proteome</keyword>
<dbReference type="EMBL" id="JAVRJZ010000021">
    <property type="protein sequence ID" value="KAK2705400.1"/>
    <property type="molecule type" value="Genomic_DNA"/>
</dbReference>
<accession>A0AA88H5N6</accession>
<dbReference type="PANTHER" id="PTHR48081">
    <property type="entry name" value="AB HYDROLASE SUPERFAMILY PROTEIN C4A8.06C"/>
    <property type="match status" value="1"/>
</dbReference>
<dbReference type="SUPFAM" id="SSF53474">
    <property type="entry name" value="alpha/beta-Hydrolases"/>
    <property type="match status" value="1"/>
</dbReference>